<accession>A0A3M7DPX5</accession>
<feature type="compositionally biased region" description="Basic residues" evidence="15">
    <location>
        <begin position="42"/>
        <end position="59"/>
    </location>
</feature>
<gene>
    <name evidence="16" type="ORF">D0864_11835</name>
</gene>
<evidence type="ECO:0000256" key="7">
    <source>
        <dbReference type="ARBA" id="ARBA00022490"/>
    </source>
</evidence>
<name>A0A3M7DPX5_HORWE</name>
<keyword evidence="7" id="KW-0963">Cytoplasm</keyword>
<feature type="region of interest" description="Disordered" evidence="15">
    <location>
        <begin position="1"/>
        <end position="97"/>
    </location>
</feature>
<evidence type="ECO:0000313" key="16">
    <source>
        <dbReference type="EMBL" id="RMY66449.1"/>
    </source>
</evidence>
<evidence type="ECO:0000313" key="17">
    <source>
        <dbReference type="Proteomes" id="UP000269539"/>
    </source>
</evidence>
<keyword evidence="6" id="KW-0158">Chromosome</keyword>
<dbReference type="GO" id="GO:0044732">
    <property type="term" value="C:mitotic spindle pole body"/>
    <property type="evidence" value="ECO:0007669"/>
    <property type="project" value="TreeGrafter"/>
</dbReference>
<evidence type="ECO:0000256" key="14">
    <source>
        <dbReference type="ARBA" id="ARBA00030453"/>
    </source>
</evidence>
<evidence type="ECO:0000256" key="5">
    <source>
        <dbReference type="ARBA" id="ARBA00020497"/>
    </source>
</evidence>
<dbReference type="PANTHER" id="PTHR28113:SF1">
    <property type="entry name" value="DASH COMPLEX SUBUNIT DAM1"/>
    <property type="match status" value="1"/>
</dbReference>
<keyword evidence="12" id="KW-0539">Nucleus</keyword>
<evidence type="ECO:0000256" key="13">
    <source>
        <dbReference type="ARBA" id="ARBA00023328"/>
    </source>
</evidence>
<sequence>MEHHYSPLKDADKSRPPYTIPLNDFAASPDGNMAATATPASQHRRHDRTSSHSRTRSGSRNRLPSRPTTPLRPPSRTSLRASQTTPSGNAATLSSSDFPLAGLEPQFAELSDSMADLEANFMHLQLLNESIARFNEDFGGFLYGMNMSAFCIDFPEAPIPQSFARHKDSSAPASSQTFPESPFQPRTSAHGGDADATE</sequence>
<keyword evidence="10" id="KW-0995">Kinetochore</keyword>
<evidence type="ECO:0000256" key="8">
    <source>
        <dbReference type="ARBA" id="ARBA00022701"/>
    </source>
</evidence>
<dbReference type="GO" id="GO:0042729">
    <property type="term" value="C:DASH complex"/>
    <property type="evidence" value="ECO:0007669"/>
    <property type="project" value="InterPro"/>
</dbReference>
<protein>
    <recommendedName>
        <fullName evidence="5">DASH complex subunit DAM1</fullName>
    </recommendedName>
    <alternativeName>
        <fullName evidence="14">Outer kinetochore protein DAM1</fullName>
    </alternativeName>
</protein>
<feature type="region of interest" description="Disordered" evidence="15">
    <location>
        <begin position="162"/>
        <end position="198"/>
    </location>
</feature>
<feature type="compositionally biased region" description="Basic and acidic residues" evidence="15">
    <location>
        <begin position="1"/>
        <end position="15"/>
    </location>
</feature>
<evidence type="ECO:0000256" key="10">
    <source>
        <dbReference type="ARBA" id="ARBA00022838"/>
    </source>
</evidence>
<feature type="compositionally biased region" description="Low complexity" evidence="15">
    <location>
        <begin position="60"/>
        <end position="80"/>
    </location>
</feature>
<evidence type="ECO:0000256" key="15">
    <source>
        <dbReference type="SAM" id="MobiDB-lite"/>
    </source>
</evidence>
<keyword evidence="13" id="KW-0137">Centromere</keyword>
<keyword evidence="8" id="KW-0493">Microtubule</keyword>
<evidence type="ECO:0000256" key="9">
    <source>
        <dbReference type="ARBA" id="ARBA00022829"/>
    </source>
</evidence>
<dbReference type="InterPro" id="IPR013962">
    <property type="entry name" value="DASH_Dam1"/>
</dbReference>
<dbReference type="EMBL" id="QWIO01001778">
    <property type="protein sequence ID" value="RMY66449.1"/>
    <property type="molecule type" value="Genomic_DNA"/>
</dbReference>
<evidence type="ECO:0000256" key="6">
    <source>
        <dbReference type="ARBA" id="ARBA00022454"/>
    </source>
</evidence>
<feature type="compositionally biased region" description="Polar residues" evidence="15">
    <location>
        <begin position="81"/>
        <end position="97"/>
    </location>
</feature>
<evidence type="ECO:0000256" key="1">
    <source>
        <dbReference type="ARBA" id="ARBA00004123"/>
    </source>
</evidence>
<keyword evidence="9" id="KW-0159">Chromosome partition</keyword>
<evidence type="ECO:0000256" key="11">
    <source>
        <dbReference type="ARBA" id="ARBA00023212"/>
    </source>
</evidence>
<dbReference type="Pfam" id="PF08653">
    <property type="entry name" value="DASH_Dam1"/>
    <property type="match status" value="1"/>
</dbReference>
<reference evidence="16 17" key="1">
    <citation type="journal article" date="2018" name="BMC Genomics">
        <title>Genomic evidence for intraspecific hybridization in a clonal and extremely halotolerant yeast.</title>
        <authorList>
            <person name="Gostincar C."/>
            <person name="Stajich J.E."/>
            <person name="Zupancic J."/>
            <person name="Zalar P."/>
            <person name="Gunde-Cimerman N."/>
        </authorList>
    </citation>
    <scope>NUCLEOTIDE SEQUENCE [LARGE SCALE GENOMIC DNA]</scope>
    <source>
        <strain evidence="16 17">EXF-10513</strain>
    </source>
</reference>
<dbReference type="AlphaFoldDB" id="A0A3M7DPX5"/>
<evidence type="ECO:0000256" key="12">
    <source>
        <dbReference type="ARBA" id="ARBA00023242"/>
    </source>
</evidence>
<feature type="compositionally biased region" description="Polar residues" evidence="15">
    <location>
        <begin position="171"/>
        <end position="187"/>
    </location>
</feature>
<keyword evidence="11" id="KW-0206">Cytoskeleton</keyword>
<dbReference type="GO" id="GO:1990537">
    <property type="term" value="C:mitotic spindle polar microtubule"/>
    <property type="evidence" value="ECO:0007669"/>
    <property type="project" value="TreeGrafter"/>
</dbReference>
<dbReference type="Proteomes" id="UP000269539">
    <property type="component" value="Unassembled WGS sequence"/>
</dbReference>
<evidence type="ECO:0000256" key="3">
    <source>
        <dbReference type="ARBA" id="ARBA00004629"/>
    </source>
</evidence>
<comment type="subcellular location">
    <subcellularLocation>
        <location evidence="3">Chromosome</location>
        <location evidence="3">Centromere</location>
        <location evidence="3">Kinetochore</location>
    </subcellularLocation>
    <subcellularLocation>
        <location evidence="2">Cytoplasm</location>
        <location evidence="2">Cytoskeleton</location>
        <location evidence="2">Spindle</location>
    </subcellularLocation>
    <subcellularLocation>
        <location evidence="1">Nucleus</location>
    </subcellularLocation>
</comment>
<dbReference type="GO" id="GO:1990758">
    <property type="term" value="P:mitotic sister chromatid biorientation"/>
    <property type="evidence" value="ECO:0007669"/>
    <property type="project" value="TreeGrafter"/>
</dbReference>
<dbReference type="PANTHER" id="PTHR28113">
    <property type="entry name" value="DASH COMPLEX SUBUNIT DAM1"/>
    <property type="match status" value="1"/>
</dbReference>
<comment type="caution">
    <text evidence="16">The sequence shown here is derived from an EMBL/GenBank/DDBJ whole genome shotgun (WGS) entry which is preliminary data.</text>
</comment>
<organism evidence="16 17">
    <name type="scientific">Hortaea werneckii</name>
    <name type="common">Black yeast</name>
    <name type="synonym">Cladosporium werneckii</name>
    <dbReference type="NCBI Taxonomy" id="91943"/>
    <lineage>
        <taxon>Eukaryota</taxon>
        <taxon>Fungi</taxon>
        <taxon>Dikarya</taxon>
        <taxon>Ascomycota</taxon>
        <taxon>Pezizomycotina</taxon>
        <taxon>Dothideomycetes</taxon>
        <taxon>Dothideomycetidae</taxon>
        <taxon>Mycosphaerellales</taxon>
        <taxon>Teratosphaeriaceae</taxon>
        <taxon>Hortaea</taxon>
    </lineage>
</organism>
<comment type="similarity">
    <text evidence="4">Belongs to the DASH complex DAM1 family.</text>
</comment>
<evidence type="ECO:0000256" key="2">
    <source>
        <dbReference type="ARBA" id="ARBA00004186"/>
    </source>
</evidence>
<evidence type="ECO:0000256" key="4">
    <source>
        <dbReference type="ARBA" id="ARBA00010073"/>
    </source>
</evidence>
<proteinExistence type="inferred from homology"/>